<dbReference type="Pfam" id="PF02482">
    <property type="entry name" value="Ribosomal_S30AE"/>
    <property type="match status" value="1"/>
</dbReference>
<dbReference type="InterPro" id="IPR003489">
    <property type="entry name" value="RHF/RaiA"/>
</dbReference>
<name>A0A2Y9AJJ2_9RHOB</name>
<evidence type="ECO:0000313" key="3">
    <source>
        <dbReference type="Proteomes" id="UP000245839"/>
    </source>
</evidence>
<dbReference type="OrthoDB" id="9782252at2"/>
<dbReference type="SUPFAM" id="SSF50249">
    <property type="entry name" value="Nucleic acid-binding proteins"/>
    <property type="match status" value="1"/>
</dbReference>
<protein>
    <submittedName>
        <fullName evidence="2">Ribosome-associated translation inhibitor RaiA</fullName>
    </submittedName>
</protein>
<sequence length="185" mass="21019">MQIEPILSYHNVDRSPAVDELVHRRIAMLEKRDDRITGCEVTLEAPQKKMRHGRVFRVRLNLHMPGPDLSISREISQGSAQDDLILAVNRAFSAAEKALKKRKKVMAGIEVKHHPPVLHGAIVELEPELGHGWLEADDGRRVYFQRDGLTSQDWDRLQTGTRLRFREMIGEKGPYATGVTIAERA</sequence>
<dbReference type="AlphaFoldDB" id="A0A2Y9AJJ2"/>
<accession>A0A2Y9AJJ2</accession>
<dbReference type="EMBL" id="QGDJ01000003">
    <property type="protein sequence ID" value="PWJ20575.1"/>
    <property type="molecule type" value="Genomic_DNA"/>
</dbReference>
<proteinExistence type="predicted"/>
<dbReference type="InterPro" id="IPR012340">
    <property type="entry name" value="NA-bd_OB-fold"/>
</dbReference>
<dbReference type="RefSeq" id="WP_109564139.1">
    <property type="nucleotide sequence ID" value="NZ_QGDJ01000003.1"/>
</dbReference>
<keyword evidence="3" id="KW-1185">Reference proteome</keyword>
<gene>
    <name evidence="1" type="ORF">BCF38_103394</name>
    <name evidence="2" type="ORF">SAMN05421539_103394</name>
</gene>
<dbReference type="InterPro" id="IPR036567">
    <property type="entry name" value="RHF-like"/>
</dbReference>
<evidence type="ECO:0000313" key="2">
    <source>
        <dbReference type="EMBL" id="SSA44671.1"/>
    </source>
</evidence>
<dbReference type="Proteomes" id="UP000245839">
    <property type="component" value="Unassembled WGS sequence"/>
</dbReference>
<reference evidence="2 4" key="1">
    <citation type="submission" date="2016-10" db="EMBL/GenBank/DDBJ databases">
        <authorList>
            <person name="Cai Z."/>
        </authorList>
    </citation>
    <scope>NUCLEOTIDE SEQUENCE [LARGE SCALE GENOMIC DNA]</scope>
    <source>
        <strain evidence="2 4">DSM 25227</strain>
    </source>
</reference>
<reference evidence="1 3" key="2">
    <citation type="submission" date="2018-03" db="EMBL/GenBank/DDBJ databases">
        <title>Genomic Encyclopedia of Archaeal and Bacterial Type Strains, Phase II (KMG-II): from individual species to whole genera.</title>
        <authorList>
            <person name="Goeker M."/>
        </authorList>
    </citation>
    <scope>NUCLEOTIDE SEQUENCE [LARGE SCALE GENOMIC DNA]</scope>
    <source>
        <strain evidence="1 3">DSM 25227</strain>
    </source>
</reference>
<dbReference type="SUPFAM" id="SSF69754">
    <property type="entry name" value="Ribosome binding protein Y (YfiA homologue)"/>
    <property type="match status" value="1"/>
</dbReference>
<dbReference type="Gene3D" id="3.30.160.100">
    <property type="entry name" value="Ribosome hibernation promotion factor-like"/>
    <property type="match status" value="1"/>
</dbReference>
<dbReference type="Proteomes" id="UP000251571">
    <property type="component" value="Unassembled WGS sequence"/>
</dbReference>
<evidence type="ECO:0000313" key="1">
    <source>
        <dbReference type="EMBL" id="PWJ20575.1"/>
    </source>
</evidence>
<dbReference type="Gene3D" id="2.40.50.140">
    <property type="entry name" value="Nucleic acid-binding proteins"/>
    <property type="match status" value="1"/>
</dbReference>
<dbReference type="EMBL" id="UETC01000003">
    <property type="protein sequence ID" value="SSA44671.1"/>
    <property type="molecule type" value="Genomic_DNA"/>
</dbReference>
<organism evidence="2 4">
    <name type="scientific">Jannaschia seohaensis</name>
    <dbReference type="NCBI Taxonomy" id="475081"/>
    <lineage>
        <taxon>Bacteria</taxon>
        <taxon>Pseudomonadati</taxon>
        <taxon>Pseudomonadota</taxon>
        <taxon>Alphaproteobacteria</taxon>
        <taxon>Rhodobacterales</taxon>
        <taxon>Roseobacteraceae</taxon>
        <taxon>Jannaschia</taxon>
    </lineage>
</organism>
<evidence type="ECO:0000313" key="4">
    <source>
        <dbReference type="Proteomes" id="UP000251571"/>
    </source>
</evidence>